<gene>
    <name evidence="2" type="ORF">UREG_05110</name>
</gene>
<dbReference type="GeneID" id="8439231"/>
<reference evidence="3" key="1">
    <citation type="journal article" date="2009" name="Genome Res.">
        <title>Comparative genomic analyses of the human fungal pathogens Coccidioides and their relatives.</title>
        <authorList>
            <person name="Sharpton T.J."/>
            <person name="Stajich J.E."/>
            <person name="Rounsley S.D."/>
            <person name="Gardner M.J."/>
            <person name="Wortman J.R."/>
            <person name="Jordar V.S."/>
            <person name="Maiti R."/>
            <person name="Kodira C.D."/>
            <person name="Neafsey D.E."/>
            <person name="Zeng Q."/>
            <person name="Hung C.-Y."/>
            <person name="McMahan C."/>
            <person name="Muszewska A."/>
            <person name="Grynberg M."/>
            <person name="Mandel M.A."/>
            <person name="Kellner E.M."/>
            <person name="Barker B.M."/>
            <person name="Galgiani J.N."/>
            <person name="Orbach M.J."/>
            <person name="Kirkland T.N."/>
            <person name="Cole G.T."/>
            <person name="Henn M.R."/>
            <person name="Birren B.W."/>
            <person name="Taylor J.W."/>
        </authorList>
    </citation>
    <scope>NUCLEOTIDE SEQUENCE [LARGE SCALE GENOMIC DNA]</scope>
    <source>
        <strain evidence="3">UAMH 1704</strain>
    </source>
</reference>
<evidence type="ECO:0000313" key="3">
    <source>
        <dbReference type="Proteomes" id="UP000002058"/>
    </source>
</evidence>
<organism evidence="2 3">
    <name type="scientific">Uncinocarpus reesii (strain UAMH 1704)</name>
    <dbReference type="NCBI Taxonomy" id="336963"/>
    <lineage>
        <taxon>Eukaryota</taxon>
        <taxon>Fungi</taxon>
        <taxon>Dikarya</taxon>
        <taxon>Ascomycota</taxon>
        <taxon>Pezizomycotina</taxon>
        <taxon>Eurotiomycetes</taxon>
        <taxon>Eurotiomycetidae</taxon>
        <taxon>Onygenales</taxon>
        <taxon>Onygenaceae</taxon>
        <taxon>Uncinocarpus</taxon>
    </lineage>
</organism>
<protein>
    <submittedName>
        <fullName evidence="2">Uncharacterized protein</fullName>
    </submittedName>
</protein>
<sequence length="139" mass="14703">MKASYILCALALQVASIMAAPAEESAELSMDCPQRRDLFLSGYKGLQATTVRSQLLTSSQTHSNASDALPPANAIAAHGELVVASTTGAGAIAPAVKSNLRDVCTDVRVQTGPAFRAFCPLFLILLSNHCTTLILFRRL</sequence>
<keyword evidence="1" id="KW-0732">Signal</keyword>
<dbReference type="Proteomes" id="UP000002058">
    <property type="component" value="Unassembled WGS sequence"/>
</dbReference>
<dbReference type="RefSeq" id="XP_002584421.1">
    <property type="nucleotide sequence ID" value="XM_002584375.1"/>
</dbReference>
<dbReference type="OrthoDB" id="10614872at2759"/>
<evidence type="ECO:0000313" key="2">
    <source>
        <dbReference type="EMBL" id="EEP80268.1"/>
    </source>
</evidence>
<dbReference type="HOGENOM" id="CLU_1846607_0_0_1"/>
<proteinExistence type="predicted"/>
<dbReference type="AlphaFoldDB" id="C4JRM1"/>
<feature type="chain" id="PRO_5002939627" evidence="1">
    <location>
        <begin position="20"/>
        <end position="139"/>
    </location>
</feature>
<dbReference type="InParanoid" id="C4JRM1"/>
<feature type="signal peptide" evidence="1">
    <location>
        <begin position="1"/>
        <end position="19"/>
    </location>
</feature>
<dbReference type="VEuPathDB" id="FungiDB:UREG_05110"/>
<dbReference type="EMBL" id="CH476617">
    <property type="protein sequence ID" value="EEP80268.1"/>
    <property type="molecule type" value="Genomic_DNA"/>
</dbReference>
<accession>C4JRM1</accession>
<evidence type="ECO:0000256" key="1">
    <source>
        <dbReference type="SAM" id="SignalP"/>
    </source>
</evidence>
<keyword evidence="3" id="KW-1185">Reference proteome</keyword>
<dbReference type="KEGG" id="ure:UREG_05110"/>
<name>C4JRM1_UNCRE</name>